<evidence type="ECO:0000256" key="1">
    <source>
        <dbReference type="SAM" id="SignalP"/>
    </source>
</evidence>
<comment type="caution">
    <text evidence="2">The sequence shown here is derived from an EMBL/GenBank/DDBJ whole genome shotgun (WGS) entry which is preliminary data.</text>
</comment>
<protein>
    <recommendedName>
        <fullName evidence="4">Secreted protein</fullName>
    </recommendedName>
</protein>
<dbReference type="EMBL" id="BSYO01000011">
    <property type="protein sequence ID" value="GMH11734.1"/>
    <property type="molecule type" value="Genomic_DNA"/>
</dbReference>
<keyword evidence="1" id="KW-0732">Signal</keyword>
<gene>
    <name evidence="2" type="ORF">Nepgr_013575</name>
</gene>
<evidence type="ECO:0000313" key="2">
    <source>
        <dbReference type="EMBL" id="GMH11734.1"/>
    </source>
</evidence>
<dbReference type="Proteomes" id="UP001279734">
    <property type="component" value="Unassembled WGS sequence"/>
</dbReference>
<sequence>MYCVLLGAWSSWVLGAVGSADWARWLSYCVLDMVVVCPGAMLKSEVKPVVCFTVGWNICRPCLFHDACRFCWASEAATWLVIVPGMAWNASG</sequence>
<evidence type="ECO:0008006" key="4">
    <source>
        <dbReference type="Google" id="ProtNLM"/>
    </source>
</evidence>
<feature type="signal peptide" evidence="1">
    <location>
        <begin position="1"/>
        <end position="19"/>
    </location>
</feature>
<organism evidence="2 3">
    <name type="scientific">Nepenthes gracilis</name>
    <name type="common">Slender pitcher plant</name>
    <dbReference type="NCBI Taxonomy" id="150966"/>
    <lineage>
        <taxon>Eukaryota</taxon>
        <taxon>Viridiplantae</taxon>
        <taxon>Streptophyta</taxon>
        <taxon>Embryophyta</taxon>
        <taxon>Tracheophyta</taxon>
        <taxon>Spermatophyta</taxon>
        <taxon>Magnoliopsida</taxon>
        <taxon>eudicotyledons</taxon>
        <taxon>Gunneridae</taxon>
        <taxon>Pentapetalae</taxon>
        <taxon>Caryophyllales</taxon>
        <taxon>Nepenthaceae</taxon>
        <taxon>Nepenthes</taxon>
    </lineage>
</organism>
<evidence type="ECO:0000313" key="3">
    <source>
        <dbReference type="Proteomes" id="UP001279734"/>
    </source>
</evidence>
<reference evidence="2" key="1">
    <citation type="submission" date="2023-05" db="EMBL/GenBank/DDBJ databases">
        <title>Nepenthes gracilis genome sequencing.</title>
        <authorList>
            <person name="Fukushima K."/>
        </authorList>
    </citation>
    <scope>NUCLEOTIDE SEQUENCE</scope>
    <source>
        <strain evidence="2">SING2019-196</strain>
    </source>
</reference>
<proteinExistence type="predicted"/>
<dbReference type="AlphaFoldDB" id="A0AAD3SJD2"/>
<keyword evidence="3" id="KW-1185">Reference proteome</keyword>
<accession>A0AAD3SJD2</accession>
<feature type="chain" id="PRO_5042111861" description="Secreted protein" evidence="1">
    <location>
        <begin position="20"/>
        <end position="92"/>
    </location>
</feature>
<name>A0AAD3SJD2_NEPGR</name>